<evidence type="ECO:0000313" key="6">
    <source>
        <dbReference type="Proteomes" id="UP000317371"/>
    </source>
</evidence>
<dbReference type="GO" id="GO:0008758">
    <property type="term" value="F:UDP-2,3-diacylglucosamine hydrolase activity"/>
    <property type="evidence" value="ECO:0007669"/>
    <property type="project" value="TreeGrafter"/>
</dbReference>
<dbReference type="AlphaFoldDB" id="A0A540VI20"/>
<keyword evidence="6" id="KW-1185">Reference proteome</keyword>
<dbReference type="InterPro" id="IPR051158">
    <property type="entry name" value="Metallophosphoesterase_sf"/>
</dbReference>
<keyword evidence="3" id="KW-0472">Membrane</keyword>
<comment type="caution">
    <text evidence="5">The sequence shown here is derived from an EMBL/GenBank/DDBJ whole genome shotgun (WGS) entry which is preliminary data.</text>
</comment>
<dbReference type="GO" id="GO:0046872">
    <property type="term" value="F:metal ion binding"/>
    <property type="evidence" value="ECO:0007669"/>
    <property type="project" value="UniProtKB-KW"/>
</dbReference>
<dbReference type="OrthoDB" id="9780884at2"/>
<keyword evidence="3" id="KW-0812">Transmembrane</keyword>
<dbReference type="Pfam" id="PF00149">
    <property type="entry name" value="Metallophos"/>
    <property type="match status" value="1"/>
</dbReference>
<dbReference type="RefSeq" id="WP_141609571.1">
    <property type="nucleotide sequence ID" value="NZ_VIGC02000008.1"/>
</dbReference>
<evidence type="ECO:0000256" key="1">
    <source>
        <dbReference type="ARBA" id="ARBA00022723"/>
    </source>
</evidence>
<dbReference type="InterPro" id="IPR029052">
    <property type="entry name" value="Metallo-depent_PP-like"/>
</dbReference>
<dbReference type="GO" id="GO:0009245">
    <property type="term" value="P:lipid A biosynthetic process"/>
    <property type="evidence" value="ECO:0007669"/>
    <property type="project" value="TreeGrafter"/>
</dbReference>
<dbReference type="SUPFAM" id="SSF56300">
    <property type="entry name" value="Metallo-dependent phosphatases"/>
    <property type="match status" value="1"/>
</dbReference>
<dbReference type="Gene3D" id="3.60.21.10">
    <property type="match status" value="1"/>
</dbReference>
<feature type="transmembrane region" description="Helical" evidence="3">
    <location>
        <begin position="23"/>
        <end position="43"/>
    </location>
</feature>
<dbReference type="GO" id="GO:0016020">
    <property type="term" value="C:membrane"/>
    <property type="evidence" value="ECO:0007669"/>
    <property type="project" value="GOC"/>
</dbReference>
<feature type="domain" description="Calcineurin-like phosphoesterase" evidence="4">
    <location>
        <begin position="70"/>
        <end position="297"/>
    </location>
</feature>
<dbReference type="EMBL" id="VIGC01000008">
    <property type="protein sequence ID" value="TQE96426.1"/>
    <property type="molecule type" value="Genomic_DNA"/>
</dbReference>
<proteinExistence type="predicted"/>
<gene>
    <name evidence="5" type="ORF">FKZ61_08025</name>
</gene>
<accession>A0A540VI20</accession>
<keyword evidence="2" id="KW-0378">Hydrolase</keyword>
<keyword evidence="1" id="KW-0479">Metal-binding</keyword>
<dbReference type="PANTHER" id="PTHR31302">
    <property type="entry name" value="TRANSMEMBRANE PROTEIN WITH METALLOPHOSPHOESTERASE DOMAIN-RELATED"/>
    <property type="match status" value="1"/>
</dbReference>
<evidence type="ECO:0000259" key="4">
    <source>
        <dbReference type="Pfam" id="PF00149"/>
    </source>
</evidence>
<sequence length="359" mass="40358">MTLGTLARQLPALWQDARFRQQLWNGVGILAGLGAGVASYALFHEPLHVRLDRLTIRLPGTQNRLPRQGLRILHISDTHYQGRNWREQAKTESIQRLCRGLEYDLFVHTGDFLHHDNGLPNLMDLLDRLPPPRLGGYAVFGNHDYSRYSHRTLLSQSWQNYCAAIQRNGHEGRRRHRALASVEELVRFGRFFLDTPLDMKRSGRNDVSRLEQVLASRNIHVLHNRFVHLTHHVGRADGVDLYIAGVDDVVEGKPDLRQALGGIPDDAPVLLLSHNPDILVDPESARADVILAGHTHGGQIVLPWLGAAHTQSLHLSRHQVSGYLQRGKTHVYITRGVGEGIPVRLGARPQVTLITLLPE</sequence>
<dbReference type="InParanoid" id="A0A540VI20"/>
<dbReference type="Proteomes" id="UP000317371">
    <property type="component" value="Unassembled WGS sequence"/>
</dbReference>
<dbReference type="PANTHER" id="PTHR31302:SF31">
    <property type="entry name" value="PHOSPHODIESTERASE YAEI"/>
    <property type="match status" value="1"/>
</dbReference>
<organism evidence="5 6">
    <name type="scientific">Litorilinea aerophila</name>
    <dbReference type="NCBI Taxonomy" id="1204385"/>
    <lineage>
        <taxon>Bacteria</taxon>
        <taxon>Bacillati</taxon>
        <taxon>Chloroflexota</taxon>
        <taxon>Caldilineae</taxon>
        <taxon>Caldilineales</taxon>
        <taxon>Caldilineaceae</taxon>
        <taxon>Litorilinea</taxon>
    </lineage>
</organism>
<keyword evidence="3" id="KW-1133">Transmembrane helix</keyword>
<dbReference type="InterPro" id="IPR004843">
    <property type="entry name" value="Calcineurin-like_PHP"/>
</dbReference>
<evidence type="ECO:0000256" key="2">
    <source>
        <dbReference type="ARBA" id="ARBA00022801"/>
    </source>
</evidence>
<reference evidence="5 6" key="1">
    <citation type="submission" date="2019-06" db="EMBL/GenBank/DDBJ databases">
        <title>Genome sequence of Litorilinea aerophila BAA-2444.</title>
        <authorList>
            <person name="Maclea K.S."/>
            <person name="Maurais E.G."/>
            <person name="Iannazzi L.C."/>
        </authorList>
    </citation>
    <scope>NUCLEOTIDE SEQUENCE [LARGE SCALE GENOMIC DNA]</scope>
    <source>
        <strain evidence="5 6">ATCC BAA-2444</strain>
    </source>
</reference>
<evidence type="ECO:0000313" key="5">
    <source>
        <dbReference type="EMBL" id="TQE96426.1"/>
    </source>
</evidence>
<evidence type="ECO:0000256" key="3">
    <source>
        <dbReference type="SAM" id="Phobius"/>
    </source>
</evidence>
<name>A0A540VI20_9CHLR</name>
<protein>
    <recommendedName>
        <fullName evidence="4">Calcineurin-like phosphoesterase domain-containing protein</fullName>
    </recommendedName>
</protein>